<dbReference type="AlphaFoldDB" id="A0A9D1WF98"/>
<name>A0A9D1WF98_9GAMM</name>
<organism evidence="1 2">
    <name type="scientific">Candidatus Anaerobiospirillum pullistercoris</name>
    <dbReference type="NCBI Taxonomy" id="2838452"/>
    <lineage>
        <taxon>Bacteria</taxon>
        <taxon>Pseudomonadati</taxon>
        <taxon>Pseudomonadota</taxon>
        <taxon>Gammaproteobacteria</taxon>
        <taxon>Aeromonadales</taxon>
        <taxon>Succinivibrionaceae</taxon>
        <taxon>Anaerobiospirillum</taxon>
    </lineage>
</organism>
<comment type="caution">
    <text evidence="1">The sequence shown here is derived from an EMBL/GenBank/DDBJ whole genome shotgun (WGS) entry which is preliminary data.</text>
</comment>
<dbReference type="EMBL" id="DXEV01000219">
    <property type="protein sequence ID" value="HIX57993.1"/>
    <property type="molecule type" value="Genomic_DNA"/>
</dbReference>
<sequence>MSSFSINESLFVLDLDDDAPSILPVGEVLPDGIKIGVDRDRGEQFAFYVSEDGRYDILAARPVLAERWVKEGYLEKRMLQIHLNDQDEIDCYLLISPSSHLLGRMTDIRAYGSRYFAHVVASAMWHTRNKDPFINMRDGILCELYGVVLPTYTLTPQIADIALLNNILRGQYDSEDLRNNEDFKQAGQFGGLSFMSFNQALKAHNMAPDTIEPYFQVGEYVDDFVQMAPHALITGPLELKAEYQIYATSTDVVLLAMSQAWAQELIDRNLVLQMDMKSVQIGREMIKVLALPRRAALESLDNRHYGINQDDVFTLALAMQRARRKLPEAQLQDALYVQALGLVLPTKFEGGSKEQDAKVLQEVVTVGPFAQSPFLDDVLHSAQAVLQA</sequence>
<accession>A0A9D1WF98</accession>
<proteinExistence type="predicted"/>
<reference evidence="1" key="1">
    <citation type="journal article" date="2021" name="PeerJ">
        <title>Extensive microbial diversity within the chicken gut microbiome revealed by metagenomics and culture.</title>
        <authorList>
            <person name="Gilroy R."/>
            <person name="Ravi A."/>
            <person name="Getino M."/>
            <person name="Pursley I."/>
            <person name="Horton D.L."/>
            <person name="Alikhan N.F."/>
            <person name="Baker D."/>
            <person name="Gharbi K."/>
            <person name="Hall N."/>
            <person name="Watson M."/>
            <person name="Adriaenssens E.M."/>
            <person name="Foster-Nyarko E."/>
            <person name="Jarju S."/>
            <person name="Secka A."/>
            <person name="Antonio M."/>
            <person name="Oren A."/>
            <person name="Chaudhuri R.R."/>
            <person name="La Ragione R."/>
            <person name="Hildebrand F."/>
            <person name="Pallen M.J."/>
        </authorList>
    </citation>
    <scope>NUCLEOTIDE SEQUENCE</scope>
    <source>
        <strain evidence="1">USASDec5-558</strain>
    </source>
</reference>
<reference evidence="1" key="2">
    <citation type="submission" date="2021-04" db="EMBL/GenBank/DDBJ databases">
        <authorList>
            <person name="Gilroy R."/>
        </authorList>
    </citation>
    <scope>NUCLEOTIDE SEQUENCE</scope>
    <source>
        <strain evidence="1">USASDec5-558</strain>
    </source>
</reference>
<gene>
    <name evidence="1" type="ORF">H9850_11065</name>
</gene>
<dbReference type="Proteomes" id="UP000886829">
    <property type="component" value="Unassembled WGS sequence"/>
</dbReference>
<evidence type="ECO:0000313" key="1">
    <source>
        <dbReference type="EMBL" id="HIX57993.1"/>
    </source>
</evidence>
<protein>
    <submittedName>
        <fullName evidence="1">Uncharacterized protein</fullName>
    </submittedName>
</protein>
<evidence type="ECO:0000313" key="2">
    <source>
        <dbReference type="Proteomes" id="UP000886829"/>
    </source>
</evidence>